<dbReference type="Pfam" id="PF13298">
    <property type="entry name" value="LigD_N"/>
    <property type="match status" value="1"/>
</dbReference>
<protein>
    <recommendedName>
        <fullName evidence="1">DNA ligase D 3'-phosphoesterase domain-containing protein</fullName>
    </recommendedName>
</protein>
<evidence type="ECO:0000313" key="2">
    <source>
        <dbReference type="EMBL" id="RBQ06841.1"/>
    </source>
</evidence>
<dbReference type="EMBL" id="QNQU01000010">
    <property type="protein sequence ID" value="RBQ06841.1"/>
    <property type="molecule type" value="Genomic_DNA"/>
</dbReference>
<keyword evidence="3" id="KW-1185">Reference proteome</keyword>
<accession>A0A366KYX4</accession>
<evidence type="ECO:0000259" key="1">
    <source>
        <dbReference type="Pfam" id="PF13298"/>
    </source>
</evidence>
<reference evidence="2 3" key="1">
    <citation type="submission" date="2018-07" db="EMBL/GenBank/DDBJ databases">
        <title>A draft genome of a endophytic bacteria, a new species of Pedobacter.</title>
        <authorList>
            <person name="Zhang Z.D."/>
            <person name="Chen Z.J."/>
        </authorList>
    </citation>
    <scope>NUCLEOTIDE SEQUENCE [LARGE SCALE GENOMIC DNA]</scope>
    <source>
        <strain evidence="2 3">RS10</strain>
    </source>
</reference>
<gene>
    <name evidence="2" type="ORF">DRW42_13280</name>
</gene>
<proteinExistence type="predicted"/>
<name>A0A366KYX4_9SPHI</name>
<dbReference type="InterPro" id="IPR014144">
    <property type="entry name" value="LigD_PE_domain"/>
</dbReference>
<dbReference type="OrthoDB" id="9802472at2"/>
<feature type="domain" description="DNA ligase D 3'-phosphoesterase" evidence="1">
    <location>
        <begin position="2"/>
        <end position="62"/>
    </location>
</feature>
<sequence>MIPKGQYSGGIVVVWDQGWYDTIAPNDARADQEKFLPEELGKGSVKIKINGRKVNGEFALVKTKGIGPNAWLLITH</sequence>
<dbReference type="Proteomes" id="UP000252081">
    <property type="component" value="Unassembled WGS sequence"/>
</dbReference>
<organism evidence="2 3">
    <name type="scientific">Pedobacter miscanthi</name>
    <dbReference type="NCBI Taxonomy" id="2259170"/>
    <lineage>
        <taxon>Bacteria</taxon>
        <taxon>Pseudomonadati</taxon>
        <taxon>Bacteroidota</taxon>
        <taxon>Sphingobacteriia</taxon>
        <taxon>Sphingobacteriales</taxon>
        <taxon>Sphingobacteriaceae</taxon>
        <taxon>Pedobacter</taxon>
    </lineage>
</organism>
<dbReference type="AlphaFoldDB" id="A0A366KYX4"/>
<evidence type="ECO:0000313" key="3">
    <source>
        <dbReference type="Proteomes" id="UP000252081"/>
    </source>
</evidence>
<comment type="caution">
    <text evidence="2">The sequence shown here is derived from an EMBL/GenBank/DDBJ whole genome shotgun (WGS) entry which is preliminary data.</text>
</comment>